<gene>
    <name evidence="3" type="ORF">GQ43DRAFT_478268</name>
</gene>
<dbReference type="InterPro" id="IPR036020">
    <property type="entry name" value="WW_dom_sf"/>
</dbReference>
<accession>A0A9P4MYK2</accession>
<dbReference type="PROSITE" id="PS01159">
    <property type="entry name" value="WW_DOMAIN_1"/>
    <property type="match status" value="1"/>
</dbReference>
<dbReference type="CDD" id="cd00201">
    <property type="entry name" value="WW"/>
    <property type="match status" value="1"/>
</dbReference>
<evidence type="ECO:0000259" key="2">
    <source>
        <dbReference type="PROSITE" id="PS50020"/>
    </source>
</evidence>
<dbReference type="OrthoDB" id="2530521at2759"/>
<dbReference type="AlphaFoldDB" id="A0A9P4MYK2"/>
<feature type="compositionally biased region" description="Polar residues" evidence="1">
    <location>
        <begin position="139"/>
        <end position="153"/>
    </location>
</feature>
<protein>
    <recommendedName>
        <fullName evidence="2">WW domain-containing protein</fullName>
    </recommendedName>
</protein>
<feature type="compositionally biased region" description="Pro residues" evidence="1">
    <location>
        <begin position="48"/>
        <end position="63"/>
    </location>
</feature>
<sequence length="289" mass="29500">MADFAPPPGPPPPKVPEGWKAVWNDQYSEWFYVNIYTKKSQWEKPTEPVYPPGEAPPSGPPPYYGRSEKPSMLSPDKPFPSNNPYTHSGGGRSSNDITEDERLARQLQEEENARGHAGQPAQGASSSYYQQSTAPPTASYGQQSAYSQPTQDQGKSSKSGLLGKLLGKASASHSSHQYGHAAPHGPPPRQYGGYGQPAGYYGGGGYPMGMAGRRPGGGMGVGGAAALGMGGGLLGGMMLGEMAADAGDGGDGGGDYGGDGGDYGGDGGDYGGGDYGGDMGGGDMGGGDF</sequence>
<dbReference type="EMBL" id="ML993878">
    <property type="protein sequence ID" value="KAF2204338.1"/>
    <property type="molecule type" value="Genomic_DNA"/>
</dbReference>
<comment type="caution">
    <text evidence="3">The sequence shown here is derived from an EMBL/GenBank/DDBJ whole genome shotgun (WGS) entry which is preliminary data.</text>
</comment>
<reference evidence="3" key="1">
    <citation type="journal article" date="2020" name="Stud. Mycol.">
        <title>101 Dothideomycetes genomes: a test case for predicting lifestyles and emergence of pathogens.</title>
        <authorList>
            <person name="Haridas S."/>
            <person name="Albert R."/>
            <person name="Binder M."/>
            <person name="Bloem J."/>
            <person name="Labutti K."/>
            <person name="Salamov A."/>
            <person name="Andreopoulos B."/>
            <person name="Baker S."/>
            <person name="Barry K."/>
            <person name="Bills G."/>
            <person name="Bluhm B."/>
            <person name="Cannon C."/>
            <person name="Castanera R."/>
            <person name="Culley D."/>
            <person name="Daum C."/>
            <person name="Ezra D."/>
            <person name="Gonzalez J."/>
            <person name="Henrissat B."/>
            <person name="Kuo A."/>
            <person name="Liang C."/>
            <person name="Lipzen A."/>
            <person name="Lutzoni F."/>
            <person name="Magnuson J."/>
            <person name="Mondo S."/>
            <person name="Nolan M."/>
            <person name="Ohm R."/>
            <person name="Pangilinan J."/>
            <person name="Park H.-J."/>
            <person name="Ramirez L."/>
            <person name="Alfaro M."/>
            <person name="Sun H."/>
            <person name="Tritt A."/>
            <person name="Yoshinaga Y."/>
            <person name="Zwiers L.-H."/>
            <person name="Turgeon B."/>
            <person name="Goodwin S."/>
            <person name="Spatafora J."/>
            <person name="Crous P."/>
            <person name="Grigoriev I."/>
        </authorList>
    </citation>
    <scope>NUCLEOTIDE SEQUENCE</scope>
    <source>
        <strain evidence="3">ATCC 74209</strain>
    </source>
</reference>
<dbReference type="SMART" id="SM00456">
    <property type="entry name" value="WW"/>
    <property type="match status" value="1"/>
</dbReference>
<dbReference type="Proteomes" id="UP000799536">
    <property type="component" value="Unassembled WGS sequence"/>
</dbReference>
<feature type="compositionally biased region" description="Low complexity" evidence="1">
    <location>
        <begin position="154"/>
        <end position="172"/>
    </location>
</feature>
<dbReference type="InterPro" id="IPR001202">
    <property type="entry name" value="WW_dom"/>
</dbReference>
<proteinExistence type="predicted"/>
<evidence type="ECO:0000256" key="1">
    <source>
        <dbReference type="SAM" id="MobiDB-lite"/>
    </source>
</evidence>
<feature type="compositionally biased region" description="Basic and acidic residues" evidence="1">
    <location>
        <begin position="100"/>
        <end position="114"/>
    </location>
</feature>
<feature type="compositionally biased region" description="Low complexity" evidence="1">
    <location>
        <begin position="119"/>
        <end position="136"/>
    </location>
</feature>
<dbReference type="Gene3D" id="2.20.70.10">
    <property type="match status" value="1"/>
</dbReference>
<feature type="region of interest" description="Disordered" evidence="1">
    <location>
        <begin position="42"/>
        <end position="194"/>
    </location>
</feature>
<evidence type="ECO:0000313" key="4">
    <source>
        <dbReference type="Proteomes" id="UP000799536"/>
    </source>
</evidence>
<keyword evidence="4" id="KW-1185">Reference proteome</keyword>
<dbReference type="Pfam" id="PF00397">
    <property type="entry name" value="WW"/>
    <property type="match status" value="1"/>
</dbReference>
<feature type="domain" description="WW" evidence="2">
    <location>
        <begin position="13"/>
        <end position="47"/>
    </location>
</feature>
<name>A0A9P4MYK2_9PLEO</name>
<organism evidence="3 4">
    <name type="scientific">Delitschia confertaspora ATCC 74209</name>
    <dbReference type="NCBI Taxonomy" id="1513339"/>
    <lineage>
        <taxon>Eukaryota</taxon>
        <taxon>Fungi</taxon>
        <taxon>Dikarya</taxon>
        <taxon>Ascomycota</taxon>
        <taxon>Pezizomycotina</taxon>
        <taxon>Dothideomycetes</taxon>
        <taxon>Pleosporomycetidae</taxon>
        <taxon>Pleosporales</taxon>
        <taxon>Delitschiaceae</taxon>
        <taxon>Delitschia</taxon>
    </lineage>
</organism>
<evidence type="ECO:0000313" key="3">
    <source>
        <dbReference type="EMBL" id="KAF2204338.1"/>
    </source>
</evidence>
<dbReference type="PROSITE" id="PS50020">
    <property type="entry name" value="WW_DOMAIN_2"/>
    <property type="match status" value="1"/>
</dbReference>
<dbReference type="SUPFAM" id="SSF51045">
    <property type="entry name" value="WW domain"/>
    <property type="match status" value="1"/>
</dbReference>